<organism evidence="1 2">
    <name type="scientific">Folsomia candida</name>
    <name type="common">Springtail</name>
    <dbReference type="NCBI Taxonomy" id="158441"/>
    <lineage>
        <taxon>Eukaryota</taxon>
        <taxon>Metazoa</taxon>
        <taxon>Ecdysozoa</taxon>
        <taxon>Arthropoda</taxon>
        <taxon>Hexapoda</taxon>
        <taxon>Collembola</taxon>
        <taxon>Entomobryomorpha</taxon>
        <taxon>Isotomoidea</taxon>
        <taxon>Isotomidae</taxon>
        <taxon>Proisotominae</taxon>
        <taxon>Folsomia</taxon>
    </lineage>
</organism>
<evidence type="ECO:0000313" key="1">
    <source>
        <dbReference type="EMBL" id="OXA41064.1"/>
    </source>
</evidence>
<sequence length="1334" mass="154502">MDSINFLSVANELVRLIKSTYSYEEKIANLEEEEIAELLLEQLHDITHEFVFIDENENGEDINNNESNEPYIDQHGAELKPSEVSLQYKKRAVEVYENRKKWKFSTFKQQFSKVRQPHYLTRWKKHIQMGGTKFELFMHIENFVSHQFRLCREQFLPVHDMDLKKWAIVKASEFLGFVFKASHSWLNVFKRRNKIVSRKIQKLVSFREVKDIEQIQNDAEYFRNQIVPMLQNFSPDKIFNTDQTGFRYEITSTRTLSKKGERYTFGSCMSPKNKYTHSYTVQYVISYAGEILDPLFICLQEVDGKFGPRILDTMLLALIYRWSGQTDNTLYTSRCTEELNIDVMYIPEHCTDVCQPLDTYFHHFQFPHSDSPFYHHLQESYINKALHEINPKPDWDSTSNPRVNMGVVGFTDWAEPNATNFYCYRVLSQGLNSTEKIPLPKNVLPQNDSDQRDSTLNAIYFAAIDLKFSWPKGPSNRKYIIFFSNNKWKWAEDDIQDRGPEYKLRPPDGEREEETYDGKFCKEQAPVSKKVLFSTLENNNIHLIGFLSWETYSIYKDFFDDAPSPGNYFMIRTFGLDNDTASRVKDDIVSEIKVDFGQSFGTQRSRAQPVIKAIVRKIKHEDPQAKLHLTTFGDYPTAENHNMGDAFCYRHAMKTTNMEEFLAALDNVDSTYGGRDSEESSLTALLYTALEPHINWTSGDSNLEPGENIMKIIVIASDAFWKSGDELPINRGPEYDYPPALGYGDCSNGPPKVKDVFDVLTNGKFHVIPLIFGNASSRWEEQFASHAGFPYYFGWQSWPTMDSTIDRSTDLSYIQLIPLNSSSQPDRGLTFKANRIRSKKRNEVNLTISRLTNLAHLDKPTQYSITPSKLSLNSPVVHICRPLLHLRVVLILDGKFPFYVIPERWQQKDDSPFFAALLESNINQAIQNIYQGHEYNPQVTTGVAGFTDWVEPNATKFYCYRRDSTLNAIYFTAIDYKFDWPTESYNRNYIIFFSNNKWKWAEDDNKNRGPEYNLSPPNGSRGTEWSEGQFCKEQAPVSKKVFFSTLEKSNIHLIGLLTPEIYSTYKNFFDDAPTPRNYKMIQIDQIDDTMGFQIKDIVVPEIQHEICTFDFGRNKGPYRNRTIAIIESLIRKLQHEDPKAKLHLTTFGDYPTAENHNPNDAFCYKYVMQTSNMEQFLGAVESVDSTYGGRDSEESSLTALLNTALEPQINWGSIKDQLEPDEKIIKIIAIASDAFWKSGDELPLYYGPEFDYPPPNGYGDCTNGPPKVKYVFDVLSSGGFYVIPIIFGSASDKWKERFSDQPYSRSFTYYFTLEYYSWPNEPIDRWAEWVCGGT</sequence>
<dbReference type="EMBL" id="LNIX01000031">
    <property type="protein sequence ID" value="OXA41064.1"/>
    <property type="molecule type" value="Genomic_DNA"/>
</dbReference>
<dbReference type="Proteomes" id="UP000198287">
    <property type="component" value="Unassembled WGS sequence"/>
</dbReference>
<protein>
    <submittedName>
        <fullName evidence="1">Tigger transposable element-derived protein 6</fullName>
    </submittedName>
</protein>
<name>A0A226D877_FOLCA</name>
<dbReference type="Gene3D" id="3.40.50.410">
    <property type="entry name" value="von Willebrand factor, type A domain"/>
    <property type="match status" value="2"/>
</dbReference>
<dbReference type="InterPro" id="IPR036465">
    <property type="entry name" value="vWFA_dom_sf"/>
</dbReference>
<gene>
    <name evidence="1" type="ORF">Fcan01_24348</name>
</gene>
<comment type="caution">
    <text evidence="1">The sequence shown here is derived from an EMBL/GenBank/DDBJ whole genome shotgun (WGS) entry which is preliminary data.</text>
</comment>
<reference evidence="1 2" key="1">
    <citation type="submission" date="2015-12" db="EMBL/GenBank/DDBJ databases">
        <title>The genome of Folsomia candida.</title>
        <authorList>
            <person name="Faddeeva A."/>
            <person name="Derks M.F."/>
            <person name="Anvar Y."/>
            <person name="Smit S."/>
            <person name="Van Straalen N."/>
            <person name="Roelofs D."/>
        </authorList>
    </citation>
    <scope>NUCLEOTIDE SEQUENCE [LARGE SCALE GENOMIC DNA]</scope>
    <source>
        <strain evidence="1 2">VU population</strain>
        <tissue evidence="1">Whole body</tissue>
    </source>
</reference>
<dbReference type="GO" id="GO:0032991">
    <property type="term" value="C:protein-containing complex"/>
    <property type="evidence" value="ECO:0007669"/>
    <property type="project" value="UniProtKB-ARBA"/>
</dbReference>
<keyword evidence="2" id="KW-1185">Reference proteome</keyword>
<proteinExistence type="predicted"/>
<dbReference type="OrthoDB" id="10051656at2759"/>
<evidence type="ECO:0000313" key="2">
    <source>
        <dbReference type="Proteomes" id="UP000198287"/>
    </source>
</evidence>
<accession>A0A226D877</accession>